<proteinExistence type="predicted"/>
<protein>
    <submittedName>
        <fullName evidence="1">Uncharacterized protein</fullName>
    </submittedName>
</protein>
<evidence type="ECO:0000313" key="1">
    <source>
        <dbReference type="EMBL" id="GLI23792.1"/>
    </source>
</evidence>
<dbReference type="AlphaFoldDB" id="A0A9W6FMT9"/>
<organism evidence="1 2">
    <name type="scientific">Xanthobacter flavus</name>
    <dbReference type="NCBI Taxonomy" id="281"/>
    <lineage>
        <taxon>Bacteria</taxon>
        <taxon>Pseudomonadati</taxon>
        <taxon>Pseudomonadota</taxon>
        <taxon>Alphaproteobacteria</taxon>
        <taxon>Hyphomicrobiales</taxon>
        <taxon>Xanthobacteraceae</taxon>
        <taxon>Xanthobacter</taxon>
    </lineage>
</organism>
<comment type="caution">
    <text evidence="1">The sequence shown here is derived from an EMBL/GenBank/DDBJ whole genome shotgun (WGS) entry which is preliminary data.</text>
</comment>
<sequence length="81" mass="9011">MNDINQVKSSDLAEVAAAIACWEGEGGAPMHRWDALEVRQRLDWIKEVHSRMLGRGCFQARERIASFSSARPLSRATVQAA</sequence>
<evidence type="ECO:0000313" key="2">
    <source>
        <dbReference type="Proteomes" id="UP001144397"/>
    </source>
</evidence>
<name>A0A9W6FMT9_XANFL</name>
<accession>A0A9W6FMT9</accession>
<dbReference type="Proteomes" id="UP001144397">
    <property type="component" value="Unassembled WGS sequence"/>
</dbReference>
<reference evidence="1" key="1">
    <citation type="submission" date="2022-12" db="EMBL/GenBank/DDBJ databases">
        <title>Reference genome sequencing for broad-spectrum identification of bacterial and archaeal isolates by mass spectrometry.</title>
        <authorList>
            <person name="Sekiguchi Y."/>
            <person name="Tourlousse D.M."/>
        </authorList>
    </citation>
    <scope>NUCLEOTIDE SEQUENCE</scope>
    <source>
        <strain evidence="1">301</strain>
    </source>
</reference>
<dbReference type="EMBL" id="BSDO01000005">
    <property type="protein sequence ID" value="GLI23792.1"/>
    <property type="molecule type" value="Genomic_DNA"/>
</dbReference>
<gene>
    <name evidence="1" type="ORF">XFLAVUS301_34660</name>
</gene>